<dbReference type="SUPFAM" id="SSF51215">
    <property type="entry name" value="Regulatory protein AraC"/>
    <property type="match status" value="1"/>
</dbReference>
<proteinExistence type="predicted"/>
<evidence type="ECO:0000313" key="5">
    <source>
        <dbReference type="EMBL" id="MFC5529947.1"/>
    </source>
</evidence>
<protein>
    <submittedName>
        <fullName evidence="5">Helix-turn-helix transcriptional regulator</fullName>
    </submittedName>
</protein>
<dbReference type="InterPro" id="IPR003313">
    <property type="entry name" value="AraC-bd"/>
</dbReference>
<evidence type="ECO:0000256" key="2">
    <source>
        <dbReference type="ARBA" id="ARBA00023125"/>
    </source>
</evidence>
<dbReference type="PROSITE" id="PS01124">
    <property type="entry name" value="HTH_ARAC_FAMILY_2"/>
    <property type="match status" value="1"/>
</dbReference>
<feature type="domain" description="HTH araC/xylS-type" evidence="4">
    <location>
        <begin position="201"/>
        <end position="299"/>
    </location>
</feature>
<organism evidence="5 6">
    <name type="scientific">Cohnella yongneupensis</name>
    <dbReference type="NCBI Taxonomy" id="425006"/>
    <lineage>
        <taxon>Bacteria</taxon>
        <taxon>Bacillati</taxon>
        <taxon>Bacillota</taxon>
        <taxon>Bacilli</taxon>
        <taxon>Bacillales</taxon>
        <taxon>Paenibacillaceae</taxon>
        <taxon>Cohnella</taxon>
    </lineage>
</organism>
<dbReference type="PANTHER" id="PTHR43280:SF2">
    <property type="entry name" value="HTH-TYPE TRANSCRIPTIONAL REGULATOR EXSA"/>
    <property type="match status" value="1"/>
</dbReference>
<dbReference type="SMART" id="SM00342">
    <property type="entry name" value="HTH_ARAC"/>
    <property type="match status" value="1"/>
</dbReference>
<reference evidence="6" key="1">
    <citation type="journal article" date="2019" name="Int. J. Syst. Evol. Microbiol.">
        <title>The Global Catalogue of Microorganisms (GCM) 10K type strain sequencing project: providing services to taxonomists for standard genome sequencing and annotation.</title>
        <authorList>
            <consortium name="The Broad Institute Genomics Platform"/>
            <consortium name="The Broad Institute Genome Sequencing Center for Infectious Disease"/>
            <person name="Wu L."/>
            <person name="Ma J."/>
        </authorList>
    </citation>
    <scope>NUCLEOTIDE SEQUENCE [LARGE SCALE GENOMIC DNA]</scope>
    <source>
        <strain evidence="6">CGMCC 1.18578</strain>
    </source>
</reference>
<dbReference type="Gene3D" id="1.10.10.60">
    <property type="entry name" value="Homeodomain-like"/>
    <property type="match status" value="2"/>
</dbReference>
<dbReference type="RefSeq" id="WP_378111882.1">
    <property type="nucleotide sequence ID" value="NZ_JBHSNC010000032.1"/>
</dbReference>
<dbReference type="InterPro" id="IPR018060">
    <property type="entry name" value="HTH_AraC"/>
</dbReference>
<name>A0ABW0R2E6_9BACL</name>
<evidence type="ECO:0000256" key="3">
    <source>
        <dbReference type="ARBA" id="ARBA00023163"/>
    </source>
</evidence>
<dbReference type="InterPro" id="IPR009057">
    <property type="entry name" value="Homeodomain-like_sf"/>
</dbReference>
<dbReference type="EMBL" id="JBHSNC010000032">
    <property type="protein sequence ID" value="MFC5529947.1"/>
    <property type="molecule type" value="Genomic_DNA"/>
</dbReference>
<dbReference type="Pfam" id="PF12833">
    <property type="entry name" value="HTH_18"/>
    <property type="match status" value="1"/>
</dbReference>
<sequence>MKLYTVGNAIYPGYIHPIYCTNTVDPDIGLHQLFRLFIVFNGNGTYSYGGHTYPLMAPTIFCLNAGESLHLQPESAITASTVLFHPNVINDSFGLALPHPQDWSSSIRDQQDLWYLDPFNRTLLPLSSNTPAIAPVDPQAATYVSQLIDMIAYQLSWQPDQHWPCRSRSILSELLSIVHRLTETTVSSGAPIPNLSHSQIQPVIDYLHLNYVRKIKIEELTKLFHTNKTTLNNQFKSATGLSIIAYLNAIRMQAASFMLRSTLLPSDEIMIRVGIQDSSHFTRTFRKHAGCTPAEFRNLHCRMIQ</sequence>
<keyword evidence="1" id="KW-0805">Transcription regulation</keyword>
<evidence type="ECO:0000313" key="6">
    <source>
        <dbReference type="Proteomes" id="UP001596108"/>
    </source>
</evidence>
<evidence type="ECO:0000259" key="4">
    <source>
        <dbReference type="PROSITE" id="PS01124"/>
    </source>
</evidence>
<keyword evidence="6" id="KW-1185">Reference proteome</keyword>
<accession>A0ABW0R2E6</accession>
<keyword evidence="2" id="KW-0238">DNA-binding</keyword>
<dbReference type="PANTHER" id="PTHR43280">
    <property type="entry name" value="ARAC-FAMILY TRANSCRIPTIONAL REGULATOR"/>
    <property type="match status" value="1"/>
</dbReference>
<keyword evidence="3" id="KW-0804">Transcription</keyword>
<gene>
    <name evidence="5" type="ORF">ACFPQ4_10880</name>
</gene>
<dbReference type="InterPro" id="IPR037923">
    <property type="entry name" value="HTH-like"/>
</dbReference>
<comment type="caution">
    <text evidence="5">The sequence shown here is derived from an EMBL/GenBank/DDBJ whole genome shotgun (WGS) entry which is preliminary data.</text>
</comment>
<dbReference type="SUPFAM" id="SSF46689">
    <property type="entry name" value="Homeodomain-like"/>
    <property type="match status" value="2"/>
</dbReference>
<evidence type="ECO:0000256" key="1">
    <source>
        <dbReference type="ARBA" id="ARBA00023015"/>
    </source>
</evidence>
<dbReference type="Pfam" id="PF02311">
    <property type="entry name" value="AraC_binding"/>
    <property type="match status" value="1"/>
</dbReference>
<dbReference type="Proteomes" id="UP001596108">
    <property type="component" value="Unassembled WGS sequence"/>
</dbReference>